<proteinExistence type="predicted"/>
<protein>
    <submittedName>
        <fullName evidence="1">Uncharacterized protein</fullName>
    </submittedName>
</protein>
<dbReference type="Proteomes" id="UP000307461">
    <property type="component" value="Segment"/>
</dbReference>
<reference evidence="1 2" key="1">
    <citation type="submission" date="2019-01" db="EMBL/GenBank/DDBJ databases">
        <title>Still something new to discover - new insights into E. coli phage diversity and taxonomy.</title>
        <authorList>
            <person name="Korf I.H.E."/>
            <person name="Adriaennsens E."/>
            <person name="Dreiseikelmann B."/>
            <person name="Kropinski A."/>
            <person name="Nimtz M."/>
            <person name="Meier-Kolthoff J.P."/>
            <person name="Rohde M."/>
            <person name="van Raaij M."/>
            <person name="Wittmann J."/>
        </authorList>
    </citation>
    <scope>NUCLEOTIDE SEQUENCE [LARGE SCALE GENOMIC DNA]</scope>
</reference>
<name>A0A482MT47_9CAUD</name>
<sequence>MAITCDTLDEAIKQAERMSAVLNKPYCVVTHKGKYRAVQRVNHRYKHRVVWQNWQPIERYRVPVANTPMNKMIVERKSRVEAAKLLGILPRQLDTVRKKYGWKSPEKGVKVDINHLRKAMLTMTASDYAAVIGVFSSRIYKLCKQHNITRHVTRPRGSRKNG</sequence>
<keyword evidence="2" id="KW-1185">Reference proteome</keyword>
<evidence type="ECO:0000313" key="2">
    <source>
        <dbReference type="Proteomes" id="UP000307461"/>
    </source>
</evidence>
<organism evidence="1 2">
    <name type="scientific">Escherichia phage PTXU04</name>
    <dbReference type="NCBI Taxonomy" id="2508206"/>
    <lineage>
        <taxon>Viruses</taxon>
        <taxon>Duplodnaviria</taxon>
        <taxon>Heunggongvirae</taxon>
        <taxon>Uroviricota</taxon>
        <taxon>Caudoviricetes</taxon>
        <taxon>Xuquatrovirus</taxon>
        <taxon>Xuquatrovirus PTXU04</taxon>
    </lineage>
</organism>
<gene>
    <name evidence="1" type="ORF">PTXU04_00055</name>
</gene>
<accession>A0A482MT47</accession>
<evidence type="ECO:0000313" key="1">
    <source>
        <dbReference type="EMBL" id="QBQ76669.1"/>
    </source>
</evidence>
<dbReference type="EMBL" id="MK373772">
    <property type="protein sequence ID" value="QBQ76669.1"/>
    <property type="molecule type" value="Genomic_DNA"/>
</dbReference>